<reference evidence="1" key="1">
    <citation type="submission" date="2019-02" db="EMBL/GenBank/DDBJ databases">
        <authorList>
            <person name="Gruber-Vodicka R. H."/>
            <person name="Seah K. B. B."/>
        </authorList>
    </citation>
    <scope>NUCLEOTIDE SEQUENCE</scope>
    <source>
        <strain evidence="1">BECK_S426</strain>
    </source>
</reference>
<name>A0A450XXR0_9GAMM</name>
<accession>A0A450XXR0</accession>
<sequence>MLLCFSFYRSAGFNGDQIGLSLLQRGLVLTIIDNDLQHLATAGRWEFDLGGIGENIDLHSLARHIQDSGPCLQGQRCILWLNFQ</sequence>
<evidence type="ECO:0000313" key="1">
    <source>
        <dbReference type="EMBL" id="VFK34035.1"/>
    </source>
</evidence>
<dbReference type="EMBL" id="CAADFP010000239">
    <property type="protein sequence ID" value="VFK34035.1"/>
    <property type="molecule type" value="Genomic_DNA"/>
</dbReference>
<gene>
    <name evidence="1" type="ORF">BECKLPF1236C_GA0070990_102394</name>
</gene>
<dbReference type="AlphaFoldDB" id="A0A450XXR0"/>
<organism evidence="1">
    <name type="scientific">Candidatus Kentrum sp. LPFa</name>
    <dbReference type="NCBI Taxonomy" id="2126335"/>
    <lineage>
        <taxon>Bacteria</taxon>
        <taxon>Pseudomonadati</taxon>
        <taxon>Pseudomonadota</taxon>
        <taxon>Gammaproteobacteria</taxon>
        <taxon>Candidatus Kentrum</taxon>
    </lineage>
</organism>
<protein>
    <submittedName>
        <fullName evidence="1">Uncharacterized protein</fullName>
    </submittedName>
</protein>
<proteinExistence type="predicted"/>